<dbReference type="RefSeq" id="WP_045923377.1">
    <property type="nucleotide sequence ID" value="NZ_JBHTHW010000004.1"/>
</dbReference>
<dbReference type="InterPro" id="IPR006047">
    <property type="entry name" value="GH13_cat_dom"/>
</dbReference>
<organism evidence="6 7">
    <name type="scientific">Bombilactobacillus mellis</name>
    <dbReference type="NCBI Taxonomy" id="1218508"/>
    <lineage>
        <taxon>Bacteria</taxon>
        <taxon>Bacillati</taxon>
        <taxon>Bacillota</taxon>
        <taxon>Bacilli</taxon>
        <taxon>Lactobacillales</taxon>
        <taxon>Lactobacillaceae</taxon>
        <taxon>Bombilactobacillus</taxon>
    </lineage>
</organism>
<evidence type="ECO:0000313" key="7">
    <source>
        <dbReference type="Proteomes" id="UP000033695"/>
    </source>
</evidence>
<comment type="caution">
    <text evidence="6">The sequence shown here is derived from an EMBL/GenBank/DDBJ whole genome shotgun (WGS) entry which is preliminary data.</text>
</comment>
<dbReference type="Gene3D" id="2.60.40.1180">
    <property type="entry name" value="Golgi alpha-mannosidase II"/>
    <property type="match status" value="1"/>
</dbReference>
<dbReference type="EMBL" id="JXBZ01000010">
    <property type="protein sequence ID" value="KJY48213.1"/>
    <property type="molecule type" value="Genomic_DNA"/>
</dbReference>
<dbReference type="CDD" id="cd11333">
    <property type="entry name" value="AmyAc_SI_OligoGlu_DGase"/>
    <property type="match status" value="1"/>
</dbReference>
<dbReference type="Gene3D" id="3.20.20.80">
    <property type="entry name" value="Glycosidases"/>
    <property type="match status" value="1"/>
</dbReference>
<evidence type="ECO:0000256" key="1">
    <source>
        <dbReference type="ARBA" id="ARBA00008061"/>
    </source>
</evidence>
<dbReference type="HOGENOM" id="CLU_006462_1_2_9"/>
<comment type="similarity">
    <text evidence="1">Belongs to the glycosyl hydrolase 13 family.</text>
</comment>
<dbReference type="FunFam" id="3.20.20.80:FF:000064">
    <property type="entry name" value="Oligo-1,6-glucosidase"/>
    <property type="match status" value="1"/>
</dbReference>
<dbReference type="PANTHER" id="PTHR10357">
    <property type="entry name" value="ALPHA-AMYLASE FAMILY MEMBER"/>
    <property type="match status" value="1"/>
</dbReference>
<dbReference type="SUPFAM" id="SSF51011">
    <property type="entry name" value="Glycosyl hydrolase domain"/>
    <property type="match status" value="1"/>
</dbReference>
<dbReference type="Pfam" id="PF00128">
    <property type="entry name" value="Alpha-amylase"/>
    <property type="match status" value="1"/>
</dbReference>
<dbReference type="Gene3D" id="3.90.400.10">
    <property type="entry name" value="Oligo-1,6-glucosidase, Domain 2"/>
    <property type="match status" value="1"/>
</dbReference>
<feature type="domain" description="Glycosyl hydrolase family 13 catalytic" evidence="5">
    <location>
        <begin position="10"/>
        <end position="413"/>
    </location>
</feature>
<reference evidence="6 7" key="1">
    <citation type="submission" date="2014-12" db="EMBL/GenBank/DDBJ databases">
        <title>Comparative genomics of the lactic acid bacteria isolated from the honey bee gut.</title>
        <authorList>
            <person name="Ellegaard K.M."/>
            <person name="Tamarit D."/>
            <person name="Javelind E."/>
            <person name="Olofsson T."/>
            <person name="Andersson S.G."/>
            <person name="Vasquez A."/>
        </authorList>
    </citation>
    <scope>NUCLEOTIDE SEQUENCE [LARGE SCALE GENOMIC DNA]</scope>
    <source>
        <strain evidence="6 7">Hon2</strain>
    </source>
</reference>
<keyword evidence="2" id="KW-0378">Hydrolase</keyword>
<name>A0A0F4KQ82_9LACO</name>
<dbReference type="FunFam" id="2.60.40.1180:FF:000007">
    <property type="entry name" value="Sucrose isomerase"/>
    <property type="match status" value="1"/>
</dbReference>
<protein>
    <recommendedName>
        <fullName evidence="4">Alpha,alpha-phosphotrehalase</fullName>
        <ecNumber evidence="4">3.2.1.93</ecNumber>
    </recommendedName>
</protein>
<evidence type="ECO:0000259" key="5">
    <source>
        <dbReference type="SMART" id="SM00642"/>
    </source>
</evidence>
<dbReference type="GO" id="GO:0004556">
    <property type="term" value="F:alpha-amylase activity"/>
    <property type="evidence" value="ECO:0007669"/>
    <property type="project" value="TreeGrafter"/>
</dbReference>
<dbReference type="AlphaFoldDB" id="A0A0F4KQ82"/>
<evidence type="ECO:0000256" key="2">
    <source>
        <dbReference type="ARBA" id="ARBA00022801"/>
    </source>
</evidence>
<evidence type="ECO:0000313" key="6">
    <source>
        <dbReference type="EMBL" id="KJY48213.1"/>
    </source>
</evidence>
<dbReference type="GO" id="GO:0005737">
    <property type="term" value="C:cytoplasm"/>
    <property type="evidence" value="ECO:0007669"/>
    <property type="project" value="UniProtKB-UniRule"/>
</dbReference>
<accession>A0A0F4KQ82</accession>
<dbReference type="NCBIfam" id="TIGR02403">
    <property type="entry name" value="trehalose_treC"/>
    <property type="match status" value="1"/>
</dbReference>
<dbReference type="SUPFAM" id="SSF51445">
    <property type="entry name" value="(Trans)glycosidases"/>
    <property type="match status" value="1"/>
</dbReference>
<dbReference type="Proteomes" id="UP000033695">
    <property type="component" value="Unassembled WGS sequence"/>
</dbReference>
<evidence type="ECO:0000256" key="4">
    <source>
        <dbReference type="NCBIfam" id="TIGR02403"/>
    </source>
</evidence>
<keyword evidence="3" id="KW-0326">Glycosidase</keyword>
<dbReference type="PATRIC" id="fig|1218508.4.peg.1552"/>
<dbReference type="Pfam" id="PF16657">
    <property type="entry name" value="Malt_amylase_C"/>
    <property type="match status" value="1"/>
</dbReference>
<dbReference type="PANTHER" id="PTHR10357:SF217">
    <property type="entry name" value="TREHALOSE-6-PHOSPHATE HYDROLASE"/>
    <property type="match status" value="1"/>
</dbReference>
<dbReference type="InterPro" id="IPR045857">
    <property type="entry name" value="O16G_dom_2"/>
</dbReference>
<proteinExistence type="inferred from homology"/>
<evidence type="ECO:0000256" key="3">
    <source>
        <dbReference type="ARBA" id="ARBA00023295"/>
    </source>
</evidence>
<dbReference type="OrthoDB" id="9805159at2"/>
<gene>
    <name evidence="6" type="primary">treC</name>
    <name evidence="6" type="ORF">JG29_15590</name>
</gene>
<sequence length="552" mass="64388">MDFREQVIYQIYPKSFYDSNNDGIGDLPGIIAKIPYLTRLNIDMIWFNPFYVSPQNDNGYDISDYYAIDPKFGTMADFEELVRRLSAHNIGVMLDMVLNHCSTEHEWFQKAVAGDKKYQKFFYIREPKANGDLPNHWTSKFGGPAWSSFGDTGKYYLHLFDSSQADLDWHNPQVRQELFRVVNFWRQKGVKGFRFDVINVIGKDEKLQDAPAGIDNKTMYTDTPIVQQYLQELNQATFGQDKQIVTVGEMSSANIESSIMYTRADQHQLNMVFNFHHLKADYQNNQKWTKPLFDFSKLKKTLNTWQLRMNQEGGWNALFWNNHDQPWALSRFGDPINYREKSAEMLATSIHLLRGTPYIYQGEEIGMINPDYRTIEDYVDVETKNAYKKLLKEGCSKQQALAIIHERSRDNSRTPMHWDASPKAGFTKGQPWLRPTGQQQINVAAELAHGEIFNYYQKLIKLRKTYPVIVQGDYHPLNLDHPQVFAYVRKYQRQVLLVFNNFFAQQTVFKIPLLYQQQPAQVLISNYHLHLTTIPSKITLRPYEAVACLISN</sequence>
<dbReference type="InterPro" id="IPR013780">
    <property type="entry name" value="Glyco_hydro_b"/>
</dbReference>
<dbReference type="InterPro" id="IPR012769">
    <property type="entry name" value="Trehalose_TreC"/>
</dbReference>
<dbReference type="EC" id="3.2.1.93" evidence="4"/>
<dbReference type="SMART" id="SM00642">
    <property type="entry name" value="Aamy"/>
    <property type="match status" value="1"/>
</dbReference>
<dbReference type="InterPro" id="IPR017853">
    <property type="entry name" value="GH"/>
</dbReference>
<dbReference type="GO" id="GO:0005993">
    <property type="term" value="P:trehalose catabolic process"/>
    <property type="evidence" value="ECO:0007669"/>
    <property type="project" value="InterPro"/>
</dbReference>
<dbReference type="NCBIfam" id="NF008183">
    <property type="entry name" value="PRK10933.1"/>
    <property type="match status" value="1"/>
</dbReference>
<dbReference type="GO" id="GO:0008788">
    <property type="term" value="F:alpha,alpha-phosphotrehalase activity"/>
    <property type="evidence" value="ECO:0007669"/>
    <property type="project" value="UniProtKB-UniRule"/>
</dbReference>
<keyword evidence="7" id="KW-1185">Reference proteome</keyword>
<dbReference type="InterPro" id="IPR032091">
    <property type="entry name" value="Malt_amylase-like_C"/>
</dbReference>
<dbReference type="STRING" id="1218508.JG29_15590"/>